<protein>
    <submittedName>
        <fullName evidence="3">Uncharacterized protein</fullName>
    </submittedName>
</protein>
<feature type="transmembrane region" description="Helical" evidence="2">
    <location>
        <begin position="28"/>
        <end position="53"/>
    </location>
</feature>
<feature type="region of interest" description="Disordered" evidence="1">
    <location>
        <begin position="457"/>
        <end position="490"/>
    </location>
</feature>
<keyword evidence="2" id="KW-0472">Membrane</keyword>
<dbReference type="AlphaFoldDB" id="A0AAD4NBB0"/>
<comment type="caution">
    <text evidence="3">The sequence shown here is derived from an EMBL/GenBank/DDBJ whole genome shotgun (WGS) entry which is preliminary data.</text>
</comment>
<dbReference type="EMBL" id="JAKKPZ010000004">
    <property type="protein sequence ID" value="KAI1722026.1"/>
    <property type="molecule type" value="Genomic_DNA"/>
</dbReference>
<feature type="region of interest" description="Disordered" evidence="1">
    <location>
        <begin position="159"/>
        <end position="199"/>
    </location>
</feature>
<evidence type="ECO:0000313" key="4">
    <source>
        <dbReference type="Proteomes" id="UP001201812"/>
    </source>
</evidence>
<keyword evidence="2" id="KW-1133">Transmembrane helix</keyword>
<reference evidence="3" key="1">
    <citation type="submission" date="2022-01" db="EMBL/GenBank/DDBJ databases">
        <title>Genome Sequence Resource for Two Populations of Ditylenchus destructor, the Migratory Endoparasitic Phytonematode.</title>
        <authorList>
            <person name="Zhang H."/>
            <person name="Lin R."/>
            <person name="Xie B."/>
        </authorList>
    </citation>
    <scope>NUCLEOTIDE SEQUENCE</scope>
    <source>
        <strain evidence="3">BazhouSP</strain>
    </source>
</reference>
<keyword evidence="2" id="KW-0812">Transmembrane</keyword>
<evidence type="ECO:0000256" key="2">
    <source>
        <dbReference type="SAM" id="Phobius"/>
    </source>
</evidence>
<proteinExistence type="predicted"/>
<feature type="compositionally biased region" description="Low complexity" evidence="1">
    <location>
        <begin position="464"/>
        <end position="473"/>
    </location>
</feature>
<gene>
    <name evidence="3" type="ORF">DdX_04321</name>
</gene>
<name>A0AAD4NBB0_9BILA</name>
<sequence length="490" mass="53810">MPSNECCLLTVTCALRKFVVDYLRIEPLSFGILLLLVSSVVLFSLTMPIICCYHKRTKQDPYNIDSEKSCHYSGHEQEGAASEGRRRFLDLMFARLDEFESLTPLIVTPCSVSSDPKLPGQSQHFIHHQIVPKQTSPTKHIVPSARPLLYDINGNKPHYSDEFKSRSGSELGTSSPRSQLRKREEDQSPPPPRRLASTLGKTMIVPLCNSRPIRQPLIVPAGTSTPASSIAKSCETIPEGNELEFETISEVSGENGRDEDGTSNDLLSIDRTYVSTNDALINTIQFRPQAFCYAPVLSAAPEFKVPPPSYSPPAPPSLPPSLHSTPHKYVTVLNGNQNGSGILARPSQIRNGAADLSMGANSNLSSPEMSSMYGGEMGSPIDTTGSISDSYLMPPVIGEDSTYHRLESDVHHIGTETDQMLVSELDLSESFDRKYALHRIEEESEHYGGSRFLASSSIVSNNGSQQQRQTSSRSNKKPSFIPRSISQQVS</sequence>
<evidence type="ECO:0000313" key="3">
    <source>
        <dbReference type="EMBL" id="KAI1722026.1"/>
    </source>
</evidence>
<organism evidence="3 4">
    <name type="scientific">Ditylenchus destructor</name>
    <dbReference type="NCBI Taxonomy" id="166010"/>
    <lineage>
        <taxon>Eukaryota</taxon>
        <taxon>Metazoa</taxon>
        <taxon>Ecdysozoa</taxon>
        <taxon>Nematoda</taxon>
        <taxon>Chromadorea</taxon>
        <taxon>Rhabditida</taxon>
        <taxon>Tylenchina</taxon>
        <taxon>Tylenchomorpha</taxon>
        <taxon>Sphaerularioidea</taxon>
        <taxon>Anguinidae</taxon>
        <taxon>Anguininae</taxon>
        <taxon>Ditylenchus</taxon>
    </lineage>
</organism>
<keyword evidence="4" id="KW-1185">Reference proteome</keyword>
<feature type="compositionally biased region" description="Polar residues" evidence="1">
    <location>
        <begin position="168"/>
        <end position="178"/>
    </location>
</feature>
<accession>A0AAD4NBB0</accession>
<evidence type="ECO:0000256" key="1">
    <source>
        <dbReference type="SAM" id="MobiDB-lite"/>
    </source>
</evidence>
<dbReference type="Proteomes" id="UP001201812">
    <property type="component" value="Unassembled WGS sequence"/>
</dbReference>